<evidence type="ECO:0000256" key="1">
    <source>
        <dbReference type="SAM" id="SignalP"/>
    </source>
</evidence>
<organism evidence="2 3">
    <name type="scientific">Rhynchophorus ferrugineus</name>
    <name type="common">Red palm weevil</name>
    <name type="synonym">Curculio ferrugineus</name>
    <dbReference type="NCBI Taxonomy" id="354439"/>
    <lineage>
        <taxon>Eukaryota</taxon>
        <taxon>Metazoa</taxon>
        <taxon>Ecdysozoa</taxon>
        <taxon>Arthropoda</taxon>
        <taxon>Hexapoda</taxon>
        <taxon>Insecta</taxon>
        <taxon>Pterygota</taxon>
        <taxon>Neoptera</taxon>
        <taxon>Endopterygota</taxon>
        <taxon>Coleoptera</taxon>
        <taxon>Polyphaga</taxon>
        <taxon>Cucujiformia</taxon>
        <taxon>Curculionidae</taxon>
        <taxon>Dryophthorinae</taxon>
        <taxon>Rhynchophorus</taxon>
    </lineage>
</organism>
<dbReference type="OrthoDB" id="6778388at2759"/>
<sequence>MKVIIFFSLGILYPAWCFIELYETEHAQQQLAEEISELSIIAKAKQLIDKMKDGFGGTTIAIHHPSNRRFIHRNGWIFTCNGQVSKENGHCNGDPTESLAAFKPERPSDFCFIKNYNVINETLCLSSHPVKLTYENNTIVCEATMKFFPTLVIEIEDYLKLCDGISSNTTYIYYANQDDPDHVQVPNENPRVKCDNEYLNGTVRSSVTARILKEYSFSVNRTSICVFTEQDKLVLKLLEYLQL</sequence>
<reference evidence="2" key="1">
    <citation type="submission" date="2020-08" db="EMBL/GenBank/DDBJ databases">
        <title>Genome sequencing and assembly of the red palm weevil Rhynchophorus ferrugineus.</title>
        <authorList>
            <person name="Dias G.B."/>
            <person name="Bergman C.M."/>
            <person name="Manee M."/>
        </authorList>
    </citation>
    <scope>NUCLEOTIDE SEQUENCE</scope>
    <source>
        <strain evidence="2">AA-2017</strain>
        <tissue evidence="2">Whole larva</tissue>
    </source>
</reference>
<accession>A0A834IB16</accession>
<feature type="chain" id="PRO_5032883969" evidence="1">
    <location>
        <begin position="18"/>
        <end position="243"/>
    </location>
</feature>
<protein>
    <submittedName>
        <fullName evidence="2">Uncharacterized protein</fullName>
    </submittedName>
</protein>
<evidence type="ECO:0000313" key="3">
    <source>
        <dbReference type="Proteomes" id="UP000625711"/>
    </source>
</evidence>
<gene>
    <name evidence="2" type="ORF">GWI33_009116</name>
</gene>
<dbReference type="Proteomes" id="UP000625711">
    <property type="component" value="Unassembled WGS sequence"/>
</dbReference>
<keyword evidence="3" id="KW-1185">Reference proteome</keyword>
<feature type="signal peptide" evidence="1">
    <location>
        <begin position="1"/>
        <end position="17"/>
    </location>
</feature>
<proteinExistence type="predicted"/>
<name>A0A834IB16_RHYFE</name>
<dbReference type="EMBL" id="JAACXV010000412">
    <property type="protein sequence ID" value="KAF7277862.1"/>
    <property type="molecule type" value="Genomic_DNA"/>
</dbReference>
<keyword evidence="1" id="KW-0732">Signal</keyword>
<evidence type="ECO:0000313" key="2">
    <source>
        <dbReference type="EMBL" id="KAF7277862.1"/>
    </source>
</evidence>
<comment type="caution">
    <text evidence="2">The sequence shown here is derived from an EMBL/GenBank/DDBJ whole genome shotgun (WGS) entry which is preliminary data.</text>
</comment>
<dbReference type="AlphaFoldDB" id="A0A834IB16"/>